<dbReference type="InterPro" id="IPR046350">
    <property type="entry name" value="Cystatin_sf"/>
</dbReference>
<dbReference type="InterPro" id="IPR000169">
    <property type="entry name" value="Pept_cys_AS"/>
</dbReference>
<dbReference type="PROSITE" id="PS00639">
    <property type="entry name" value="THIOL_PROTEASE_HIS"/>
    <property type="match status" value="1"/>
</dbReference>
<evidence type="ECO:0000256" key="4">
    <source>
        <dbReference type="ARBA" id="ARBA00022807"/>
    </source>
</evidence>
<evidence type="ECO:0000259" key="10">
    <source>
        <dbReference type="SMART" id="SM00645"/>
    </source>
</evidence>
<dbReference type="GO" id="GO:0006508">
    <property type="term" value="P:proteolysis"/>
    <property type="evidence" value="ECO:0007669"/>
    <property type="project" value="UniProtKB-KW"/>
</dbReference>
<dbReference type="Pfam" id="PF00112">
    <property type="entry name" value="Peptidase_C1"/>
    <property type="match status" value="1"/>
</dbReference>
<feature type="compositionally biased region" description="Low complexity" evidence="7">
    <location>
        <begin position="131"/>
        <end position="145"/>
    </location>
</feature>
<evidence type="ECO:0000256" key="3">
    <source>
        <dbReference type="ARBA" id="ARBA00022801"/>
    </source>
</evidence>
<dbReference type="InParanoid" id="A0A6J0BE75"/>
<evidence type="ECO:0000256" key="6">
    <source>
        <dbReference type="ARBA" id="ARBA00023157"/>
    </source>
</evidence>
<dbReference type="CDD" id="cd00042">
    <property type="entry name" value="CY"/>
    <property type="match status" value="2"/>
</dbReference>
<keyword evidence="8" id="KW-0732">Signal</keyword>
<dbReference type="InterPro" id="IPR013201">
    <property type="entry name" value="Prot_inhib_I29"/>
</dbReference>
<dbReference type="SMART" id="SM00848">
    <property type="entry name" value="Inhibitor_I29"/>
    <property type="match status" value="1"/>
</dbReference>
<dbReference type="FunCoup" id="A0A6J0BE75">
    <property type="interactions" value="147"/>
</dbReference>
<evidence type="ECO:0000256" key="2">
    <source>
        <dbReference type="ARBA" id="ARBA00022670"/>
    </source>
</evidence>
<dbReference type="GeneID" id="107219472"/>
<keyword evidence="2" id="KW-0645">Protease</keyword>
<feature type="domain" description="Cystatin" evidence="9">
    <location>
        <begin position="469"/>
        <end position="575"/>
    </location>
</feature>
<dbReference type="SMART" id="SM00645">
    <property type="entry name" value="Pept_C1"/>
    <property type="match status" value="1"/>
</dbReference>
<dbReference type="KEGG" id="nlo:107219472"/>
<dbReference type="GO" id="GO:0008234">
    <property type="term" value="F:cysteine-type peptidase activity"/>
    <property type="evidence" value="ECO:0007669"/>
    <property type="project" value="UniProtKB-KW"/>
</dbReference>
<dbReference type="InterPro" id="IPR000010">
    <property type="entry name" value="Cystatin_dom"/>
</dbReference>
<name>A0A6J0BE75_NEOLC</name>
<evidence type="ECO:0000256" key="5">
    <source>
        <dbReference type="ARBA" id="ARBA00023145"/>
    </source>
</evidence>
<dbReference type="CDD" id="cd02248">
    <property type="entry name" value="Peptidase_C1A"/>
    <property type="match status" value="1"/>
</dbReference>
<sequence length="1027" mass="114692">MAELGSFTFPTLFTVLLLLSAALDGTCNPVNISLRSVPESLIHTAINSLNRNSPTQNTYRGGNLISAQKLLEPSFVIYRLTLNLETICSEGSTSCPREACTIDLKDTSGQVEVDPNTIQCLYLYPQSTQEDIQQSQQQQNSPSTDSDFDKSTLDLDHEVQAAAELQKPDTESAEPFIAVKAENSNYCAGCPYELNPNLPGLNAFVTQALDAMDRLRQNEHTHKFIRMLKVTRAVPPSSTIVEYKLLAEIGESNCLNNAVTERSLCPLRSDSPSRRCLITFQERPWIQGDRQIIGNNCTARSDEENEVNAVSDTIISNPGNTEGVLSGENIFETKGLQVLRDPNELHELQKKDSAQVLNQERPAVTEAPIVRVELERPDNGQKVQGFIDKQKEFEEFLEGFDIPLRTETAVVDDHEDGRQPVTEEIIRPEKVDRLGMNSSSDLESNFNESVEDALPDLRQERANINRNKRNVGSAISISTNDENVKKFTAMGFQKFLETYQGQNEPILLNVTSATRKIVQGSLYKMTVKIGASDCPKGTKNNCQLQAGSEPQTCEISAWSRPWLSTDKLKITVTCQPNTNLRKKRSAVMGAVQPISIDDPEVKNYANLGVSKFSENLGGQNEHMLIEIISATRQIVQGSQYIINVRLGESDCPKGTKNNCQLKAGSQPQECEVKVWSRPWLKSGALDVQVNCKANERAKRSLRGKDYSKKMLEQSTYLRNERLFNDFVEKYNKSYESLSDRKYRFKVFQLNMMTVQELQRNEQGTAIYGASMFADLTTQEFKRYLGLKPELRVENEIPIPMAEIPNVMLPESFDWRDHNVVTPVKNQGSCGSCWAFSVTGNIEGQYALRHGNLLSFSEQELVDCDTLDEGCGGGLPDNAYRAIEKIGGLELESDYPYDGANEVCHFNTSEVRAKVVSAVNITSNETQMAQWLVKNGPISIGINANAMQFYMGGISHPYKFLCSPTNLDHGVLIVGYGIHTYPIFHKTLPYWTIKNSWGPQWGEKGYYRVYRGDGTCGVNQMASSAVVA</sequence>
<evidence type="ECO:0000256" key="1">
    <source>
        <dbReference type="ARBA" id="ARBA00008455"/>
    </source>
</evidence>
<dbReference type="InterPro" id="IPR025661">
    <property type="entry name" value="Pept_asp_AS"/>
</dbReference>
<dbReference type="PROSITE" id="PS00139">
    <property type="entry name" value="THIOL_PROTEASE_CYS"/>
    <property type="match status" value="1"/>
</dbReference>
<keyword evidence="4" id="KW-0788">Thiol protease</keyword>
<protein>
    <submittedName>
        <fullName evidence="13">Uncharacterized protein LOC107219472</fullName>
    </submittedName>
</protein>
<dbReference type="OrthoDB" id="387093at2759"/>
<dbReference type="InterPro" id="IPR000668">
    <property type="entry name" value="Peptidase_C1A_C"/>
</dbReference>
<dbReference type="InterPro" id="IPR039417">
    <property type="entry name" value="Peptidase_C1A_papain-like"/>
</dbReference>
<dbReference type="SUPFAM" id="SSF54403">
    <property type="entry name" value="Cystatin/monellin"/>
    <property type="match status" value="3"/>
</dbReference>
<accession>A0A6J0BE75</accession>
<keyword evidence="12" id="KW-1185">Reference proteome</keyword>
<comment type="similarity">
    <text evidence="1">Belongs to the peptidase C1 family.</text>
</comment>
<reference evidence="13" key="1">
    <citation type="submission" date="2025-08" db="UniProtKB">
        <authorList>
            <consortium name="RefSeq"/>
        </authorList>
    </citation>
    <scope>IDENTIFICATION</scope>
    <source>
        <tissue evidence="13">Thorax and Abdomen</tissue>
    </source>
</reference>
<evidence type="ECO:0000313" key="13">
    <source>
        <dbReference type="RefSeq" id="XP_015513184.2"/>
    </source>
</evidence>
<dbReference type="Pfam" id="PF08246">
    <property type="entry name" value="Inhibitor_I29"/>
    <property type="match status" value="1"/>
</dbReference>
<feature type="domain" description="Cathepsin propeptide inhibitor" evidence="11">
    <location>
        <begin position="723"/>
        <end position="780"/>
    </location>
</feature>
<dbReference type="SMART" id="SM00043">
    <property type="entry name" value="CY"/>
    <property type="match status" value="2"/>
</dbReference>
<feature type="region of interest" description="Disordered" evidence="7">
    <location>
        <begin position="131"/>
        <end position="150"/>
    </location>
</feature>
<dbReference type="AlphaFoldDB" id="A0A6J0BE75"/>
<dbReference type="Proteomes" id="UP000829291">
    <property type="component" value="Chromosome 7"/>
</dbReference>
<evidence type="ECO:0000259" key="11">
    <source>
        <dbReference type="SMART" id="SM00848"/>
    </source>
</evidence>
<evidence type="ECO:0000313" key="12">
    <source>
        <dbReference type="Proteomes" id="UP000829291"/>
    </source>
</evidence>
<evidence type="ECO:0000256" key="7">
    <source>
        <dbReference type="SAM" id="MobiDB-lite"/>
    </source>
</evidence>
<dbReference type="PANTHER" id="PTHR12411">
    <property type="entry name" value="CYSTEINE PROTEASE FAMILY C1-RELATED"/>
    <property type="match status" value="1"/>
</dbReference>
<dbReference type="InterPro" id="IPR013128">
    <property type="entry name" value="Peptidase_C1A"/>
</dbReference>
<dbReference type="Pfam" id="PF00031">
    <property type="entry name" value="Cystatin"/>
    <property type="match status" value="2"/>
</dbReference>
<dbReference type="SUPFAM" id="SSF54001">
    <property type="entry name" value="Cysteine proteinases"/>
    <property type="match status" value="1"/>
</dbReference>
<dbReference type="InterPro" id="IPR038765">
    <property type="entry name" value="Papain-like_cys_pep_sf"/>
</dbReference>
<keyword evidence="3" id="KW-0378">Hydrolase</keyword>
<feature type="domain" description="Peptidase C1A papain C-terminal" evidence="10">
    <location>
        <begin position="808"/>
        <end position="1025"/>
    </location>
</feature>
<feature type="domain" description="Cystatin" evidence="9">
    <location>
        <begin position="586"/>
        <end position="692"/>
    </location>
</feature>
<keyword evidence="6" id="KW-1015">Disulfide bond</keyword>
<dbReference type="PRINTS" id="PR00705">
    <property type="entry name" value="PAPAIN"/>
</dbReference>
<proteinExistence type="inferred from homology"/>
<dbReference type="Gene3D" id="3.10.450.10">
    <property type="match status" value="3"/>
</dbReference>
<gene>
    <name evidence="13" type="primary">LOC107219472</name>
</gene>
<evidence type="ECO:0000256" key="8">
    <source>
        <dbReference type="SAM" id="SignalP"/>
    </source>
</evidence>
<feature type="chain" id="PRO_5045034739" evidence="8">
    <location>
        <begin position="28"/>
        <end position="1027"/>
    </location>
</feature>
<organism evidence="13">
    <name type="scientific">Neodiprion lecontei</name>
    <name type="common">Redheaded pine sawfly</name>
    <dbReference type="NCBI Taxonomy" id="441921"/>
    <lineage>
        <taxon>Eukaryota</taxon>
        <taxon>Metazoa</taxon>
        <taxon>Ecdysozoa</taxon>
        <taxon>Arthropoda</taxon>
        <taxon>Hexapoda</taxon>
        <taxon>Insecta</taxon>
        <taxon>Pterygota</taxon>
        <taxon>Neoptera</taxon>
        <taxon>Endopterygota</taxon>
        <taxon>Hymenoptera</taxon>
        <taxon>Tenthredinoidea</taxon>
        <taxon>Diprionidae</taxon>
        <taxon>Diprioninae</taxon>
        <taxon>Neodiprion</taxon>
    </lineage>
</organism>
<dbReference type="GO" id="GO:0004869">
    <property type="term" value="F:cysteine-type endopeptidase inhibitor activity"/>
    <property type="evidence" value="ECO:0007669"/>
    <property type="project" value="InterPro"/>
</dbReference>
<dbReference type="Gene3D" id="3.90.70.10">
    <property type="entry name" value="Cysteine proteinases"/>
    <property type="match status" value="1"/>
</dbReference>
<evidence type="ECO:0000259" key="9">
    <source>
        <dbReference type="SMART" id="SM00043"/>
    </source>
</evidence>
<dbReference type="PROSITE" id="PS00640">
    <property type="entry name" value="THIOL_PROTEASE_ASN"/>
    <property type="match status" value="1"/>
</dbReference>
<feature type="signal peptide" evidence="8">
    <location>
        <begin position="1"/>
        <end position="27"/>
    </location>
</feature>
<keyword evidence="5" id="KW-0865">Zymogen</keyword>
<dbReference type="RefSeq" id="XP_015513184.2">
    <property type="nucleotide sequence ID" value="XM_015657698.2"/>
</dbReference>
<dbReference type="InterPro" id="IPR025660">
    <property type="entry name" value="Pept_his_AS"/>
</dbReference>